<protein>
    <submittedName>
        <fullName evidence="4">Unnamed product</fullName>
    </submittedName>
</protein>
<feature type="compositionally biased region" description="Basic and acidic residues" evidence="2">
    <location>
        <begin position="132"/>
        <end position="146"/>
    </location>
</feature>
<proteinExistence type="predicted"/>
<gene>
    <name evidence="4" type="ORF">OT_ostta15g02260</name>
</gene>
<dbReference type="KEGG" id="ota:OT_ostta15g02260"/>
<feature type="region of interest" description="Disordered" evidence="2">
    <location>
        <begin position="216"/>
        <end position="268"/>
    </location>
</feature>
<reference evidence="4 5" key="2">
    <citation type="journal article" date="2014" name="BMC Genomics">
        <title>An improved genome of the model marine alga Ostreococcus tauri unfolds by assessing Illumina de novo assemblies.</title>
        <authorList>
            <person name="Blanc-Mathieu R."/>
            <person name="Verhelst B."/>
            <person name="Derelle E."/>
            <person name="Rombauts S."/>
            <person name="Bouget F.Y."/>
            <person name="Carre I."/>
            <person name="Chateau A."/>
            <person name="Eyre-Walker A."/>
            <person name="Grimsley N."/>
            <person name="Moreau H."/>
            <person name="Piegu B."/>
            <person name="Rivals E."/>
            <person name="Schackwitz W."/>
            <person name="Van de Peer Y."/>
            <person name="Piganeau G."/>
        </authorList>
    </citation>
    <scope>NUCLEOTIDE SEQUENCE [LARGE SCALE GENOMIC DNA]</scope>
    <source>
        <strain evidence="5">OTTH 0595 / CCAP 157/2 / RCC745</strain>
    </source>
</reference>
<keyword evidence="1" id="KW-0175">Coiled coil</keyword>
<evidence type="ECO:0000256" key="3">
    <source>
        <dbReference type="SAM" id="Phobius"/>
    </source>
</evidence>
<reference evidence="5" key="1">
    <citation type="journal article" date="2006" name="Proc. Natl. Acad. Sci. U.S.A.">
        <title>Genome analysis of the smallest free-living eukaryote Ostreococcus tauri unveils many unique features.</title>
        <authorList>
            <person name="Derelle E."/>
            <person name="Ferraz C."/>
            <person name="Rombauts S."/>
            <person name="Rouze P."/>
            <person name="Worden A.Z."/>
            <person name="Robbens S."/>
            <person name="Partensky F."/>
            <person name="Degroeve S."/>
            <person name="Echeynie S."/>
            <person name="Cooke R."/>
            <person name="Saeys Y."/>
            <person name="Wuyts J."/>
            <person name="Jabbari K."/>
            <person name="Bowler C."/>
            <person name="Panaud O."/>
            <person name="Piegu B."/>
            <person name="Ball S.G."/>
            <person name="Ral J.-P."/>
            <person name="Bouget F.-Y."/>
            <person name="Piganeau G."/>
            <person name="De Baets B."/>
            <person name="Picard A."/>
            <person name="Delseny M."/>
            <person name="Demaille J."/>
            <person name="Van de Peer Y."/>
            <person name="Moreau H."/>
        </authorList>
    </citation>
    <scope>NUCLEOTIDE SEQUENCE [LARGE SCALE GENOMIC DNA]</scope>
    <source>
        <strain evidence="5">OTTH 0595 / CCAP 157/2 / RCC745</strain>
    </source>
</reference>
<evidence type="ECO:0000313" key="4">
    <source>
        <dbReference type="EMBL" id="CEG01830.1"/>
    </source>
</evidence>
<feature type="compositionally biased region" description="Basic residues" evidence="2">
    <location>
        <begin position="246"/>
        <end position="257"/>
    </location>
</feature>
<accession>A0A096PB50</accession>
<feature type="region of interest" description="Disordered" evidence="2">
    <location>
        <begin position="132"/>
        <end position="172"/>
    </location>
</feature>
<keyword evidence="3" id="KW-0812">Transmembrane</keyword>
<dbReference type="GeneID" id="9830747"/>
<feature type="transmembrane region" description="Helical" evidence="3">
    <location>
        <begin position="319"/>
        <end position="342"/>
    </location>
</feature>
<dbReference type="OrthoDB" id="10593266at2759"/>
<keyword evidence="3" id="KW-0472">Membrane</keyword>
<dbReference type="Proteomes" id="UP000009170">
    <property type="component" value="Unassembled WGS sequence"/>
</dbReference>
<keyword evidence="3" id="KW-1133">Transmembrane helix</keyword>
<sequence length="760" mass="84525">MGGADARVDAAREGFAAATVARLAWSGWVRVTARRRAIDARAIELYDDRTKRLTARALVAWSRATKFQNKRREMLGERCAEKLKSAAMGRTLWAWKTTVREQRNARRDVIRNYLLWRAKRFLRAWRDVAMEGAKDRPKKPRVEKSASEQSTATATALSPTPTRAPRQRISVTDMKQRLWTKADASTKPMPTVPQEFIEEIQEIEAKRLAAQAAEESVEAERVDTVATHEESSEEPASTSTTTTTKQHVKIQRRKVTVRRAEDGSTPEEVPVPVIKKKTVTKKALRDVATMTTTEKEITTSAASADNVSSTSNSSSHSSFFSILILVVAALAVVGAVALASVVTGFSVMSPMEGSVATQMVRKHLSEAQKNVTLLARASAMQRRELEACRTFGGGVPDASQNAAIASAQAKVSDSMHKVADLEAQLSQYQADVAAARSAQKLAEDRFKRLGEGAMKTAILQESLQKAQTRAAYCESTSARALKIQAMKDAAESRAETAERELTSKTDELTKTQAQLTSAQRALTKTVEVANECRRSVGKAPYEPTYYTTRSFIRLIVDVFPALAWFFSKTAMVFYFVCGYAYYLRVMVRELVGERDTLVSELAKLRVGGVDVVETARLHHLDRTEKLGDEDSTLIIDDEGANAASLNIDRKRSRSVDDVVEQVETTQKKTATMLDVVTESKLEVDEVKKSGAATPGSDSGERRDRAHNLMENWVAKSQDDEISDELARIRRLVEVENERERQEEEERLEQLKRRIRAQDNS</sequence>
<feature type="transmembrane region" description="Helical" evidence="3">
    <location>
        <begin position="558"/>
        <end position="582"/>
    </location>
</feature>
<dbReference type="EMBL" id="CAID01000015">
    <property type="protein sequence ID" value="CEG01830.1"/>
    <property type="molecule type" value="Genomic_DNA"/>
</dbReference>
<evidence type="ECO:0000313" key="5">
    <source>
        <dbReference type="Proteomes" id="UP000009170"/>
    </source>
</evidence>
<feature type="coiled-coil region" evidence="1">
    <location>
        <begin position="404"/>
        <end position="438"/>
    </location>
</feature>
<dbReference type="InParanoid" id="A0A096PB50"/>
<dbReference type="RefSeq" id="XP_022841192.1">
    <property type="nucleotide sequence ID" value="XM_022982438.1"/>
</dbReference>
<organism evidence="4 5">
    <name type="scientific">Ostreococcus tauri</name>
    <name type="common">Marine green alga</name>
    <dbReference type="NCBI Taxonomy" id="70448"/>
    <lineage>
        <taxon>Eukaryota</taxon>
        <taxon>Viridiplantae</taxon>
        <taxon>Chlorophyta</taxon>
        <taxon>Mamiellophyceae</taxon>
        <taxon>Mamiellales</taxon>
        <taxon>Bathycoccaceae</taxon>
        <taxon>Ostreococcus</taxon>
    </lineage>
</organism>
<feature type="compositionally biased region" description="Basic and acidic residues" evidence="2">
    <location>
        <begin position="218"/>
        <end position="230"/>
    </location>
</feature>
<feature type="compositionally biased region" description="Low complexity" evidence="2">
    <location>
        <begin position="147"/>
        <end position="164"/>
    </location>
</feature>
<feature type="compositionally biased region" description="Low complexity" evidence="2">
    <location>
        <begin position="234"/>
        <end position="244"/>
    </location>
</feature>
<name>A0A096PB50_OSTTA</name>
<evidence type="ECO:0000256" key="1">
    <source>
        <dbReference type="SAM" id="Coils"/>
    </source>
</evidence>
<comment type="caution">
    <text evidence="4">The sequence shown here is derived from an EMBL/GenBank/DDBJ whole genome shotgun (WGS) entry which is preliminary data.</text>
</comment>
<keyword evidence="5" id="KW-1185">Reference proteome</keyword>
<feature type="region of interest" description="Disordered" evidence="2">
    <location>
        <begin position="684"/>
        <end position="703"/>
    </location>
</feature>
<dbReference type="AlphaFoldDB" id="A0A096PB50"/>
<feature type="coiled-coil region" evidence="1">
    <location>
        <begin position="725"/>
        <end position="760"/>
    </location>
</feature>
<feature type="coiled-coil region" evidence="1">
    <location>
        <begin position="480"/>
        <end position="514"/>
    </location>
</feature>
<evidence type="ECO:0000256" key="2">
    <source>
        <dbReference type="SAM" id="MobiDB-lite"/>
    </source>
</evidence>